<dbReference type="AlphaFoldDB" id="A0AAV5T6H6"/>
<sequence>GRAGLVLARITDLIAKDVEDGFVDFVRNRSSDQLLLDDISDSHIGGLVRVITRPHGDLAALGAHICHETADLVHILSELLANDGNENLQPDGVHHLIRATL</sequence>
<organism evidence="1 2">
    <name type="scientific">Pristionchus entomophagus</name>
    <dbReference type="NCBI Taxonomy" id="358040"/>
    <lineage>
        <taxon>Eukaryota</taxon>
        <taxon>Metazoa</taxon>
        <taxon>Ecdysozoa</taxon>
        <taxon>Nematoda</taxon>
        <taxon>Chromadorea</taxon>
        <taxon>Rhabditida</taxon>
        <taxon>Rhabditina</taxon>
        <taxon>Diplogasteromorpha</taxon>
        <taxon>Diplogasteroidea</taxon>
        <taxon>Neodiplogasteridae</taxon>
        <taxon>Pristionchus</taxon>
    </lineage>
</organism>
<evidence type="ECO:0000313" key="2">
    <source>
        <dbReference type="Proteomes" id="UP001432027"/>
    </source>
</evidence>
<accession>A0AAV5T6H6</accession>
<name>A0AAV5T6H6_9BILA</name>
<dbReference type="Proteomes" id="UP001432027">
    <property type="component" value="Unassembled WGS sequence"/>
</dbReference>
<evidence type="ECO:0000313" key="1">
    <source>
        <dbReference type="EMBL" id="GMS91166.1"/>
    </source>
</evidence>
<gene>
    <name evidence="1" type="ORF">PENTCL1PPCAC_13341</name>
</gene>
<comment type="caution">
    <text evidence="1">The sequence shown here is derived from an EMBL/GenBank/DDBJ whole genome shotgun (WGS) entry which is preliminary data.</text>
</comment>
<dbReference type="EMBL" id="BTSX01000003">
    <property type="protein sequence ID" value="GMS91166.1"/>
    <property type="molecule type" value="Genomic_DNA"/>
</dbReference>
<feature type="non-terminal residue" evidence="1">
    <location>
        <position position="1"/>
    </location>
</feature>
<proteinExistence type="predicted"/>
<keyword evidence="2" id="KW-1185">Reference proteome</keyword>
<protein>
    <submittedName>
        <fullName evidence="1">Uncharacterized protein</fullName>
    </submittedName>
</protein>
<feature type="non-terminal residue" evidence="1">
    <location>
        <position position="101"/>
    </location>
</feature>
<reference evidence="1" key="1">
    <citation type="submission" date="2023-10" db="EMBL/GenBank/DDBJ databases">
        <title>Genome assembly of Pristionchus species.</title>
        <authorList>
            <person name="Yoshida K."/>
            <person name="Sommer R.J."/>
        </authorList>
    </citation>
    <scope>NUCLEOTIDE SEQUENCE</scope>
    <source>
        <strain evidence="1">RS0144</strain>
    </source>
</reference>